<reference evidence="1" key="1">
    <citation type="submission" date="2019-12" db="EMBL/GenBank/DDBJ databases">
        <title>An insight into the sialome of adult female Ixodes ricinus ticks feeding for 6 days.</title>
        <authorList>
            <person name="Perner J."/>
            <person name="Ribeiro J.M.C."/>
        </authorList>
    </citation>
    <scope>NUCLEOTIDE SEQUENCE</scope>
    <source>
        <strain evidence="1">Semi-engorged</strain>
        <tissue evidence="1">Salivary glands</tissue>
    </source>
</reference>
<sequence>MVIVFILPCRQVLASRVSTAVHKLVNMDTAPMKPMMFPSPKCALNTHRLKTGVDLKPLKSTHQAPRITNLFLRRIYSFRNIKILRGASYSAA</sequence>
<name>A0A6B0U4V9_IXORI</name>
<dbReference type="EMBL" id="GIFC01004585">
    <property type="protein sequence ID" value="MXU86668.1"/>
    <property type="molecule type" value="Transcribed_RNA"/>
</dbReference>
<organism evidence="1">
    <name type="scientific">Ixodes ricinus</name>
    <name type="common">Common tick</name>
    <name type="synonym">Acarus ricinus</name>
    <dbReference type="NCBI Taxonomy" id="34613"/>
    <lineage>
        <taxon>Eukaryota</taxon>
        <taxon>Metazoa</taxon>
        <taxon>Ecdysozoa</taxon>
        <taxon>Arthropoda</taxon>
        <taxon>Chelicerata</taxon>
        <taxon>Arachnida</taxon>
        <taxon>Acari</taxon>
        <taxon>Parasitiformes</taxon>
        <taxon>Ixodida</taxon>
        <taxon>Ixodoidea</taxon>
        <taxon>Ixodidae</taxon>
        <taxon>Ixodinae</taxon>
        <taxon>Ixodes</taxon>
    </lineage>
</organism>
<accession>A0A6B0U4V9</accession>
<dbReference type="AlphaFoldDB" id="A0A6B0U4V9"/>
<proteinExistence type="predicted"/>
<protein>
    <submittedName>
        <fullName evidence="1">Putative secreted protein</fullName>
    </submittedName>
</protein>
<evidence type="ECO:0000313" key="1">
    <source>
        <dbReference type="EMBL" id="MXU86668.1"/>
    </source>
</evidence>